<organism evidence="2 3">
    <name type="scientific">Rhynchophorus ferrugineus</name>
    <name type="common">Red palm weevil</name>
    <name type="synonym">Curculio ferrugineus</name>
    <dbReference type="NCBI Taxonomy" id="354439"/>
    <lineage>
        <taxon>Eukaryota</taxon>
        <taxon>Metazoa</taxon>
        <taxon>Ecdysozoa</taxon>
        <taxon>Arthropoda</taxon>
        <taxon>Hexapoda</taxon>
        <taxon>Insecta</taxon>
        <taxon>Pterygota</taxon>
        <taxon>Neoptera</taxon>
        <taxon>Endopterygota</taxon>
        <taxon>Coleoptera</taxon>
        <taxon>Polyphaga</taxon>
        <taxon>Cucujiformia</taxon>
        <taxon>Curculionidae</taxon>
        <taxon>Dryophthorinae</taxon>
        <taxon>Rhynchophorus</taxon>
    </lineage>
</organism>
<evidence type="ECO:0000313" key="2">
    <source>
        <dbReference type="EMBL" id="KAF7284687.1"/>
    </source>
</evidence>
<reference evidence="2" key="1">
    <citation type="submission" date="2020-08" db="EMBL/GenBank/DDBJ databases">
        <title>Genome sequencing and assembly of the red palm weevil Rhynchophorus ferrugineus.</title>
        <authorList>
            <person name="Dias G.B."/>
            <person name="Bergman C.M."/>
            <person name="Manee M."/>
        </authorList>
    </citation>
    <scope>NUCLEOTIDE SEQUENCE</scope>
    <source>
        <strain evidence="2">AA-2017</strain>
        <tissue evidence="2">Whole larva</tissue>
    </source>
</reference>
<dbReference type="AlphaFoldDB" id="A0A834IPB1"/>
<gene>
    <name evidence="2" type="ORF">GWI33_021700</name>
</gene>
<feature type="compositionally biased region" description="Basic residues" evidence="1">
    <location>
        <begin position="22"/>
        <end position="34"/>
    </location>
</feature>
<dbReference type="EMBL" id="JAACXV010000071">
    <property type="protein sequence ID" value="KAF7284687.1"/>
    <property type="molecule type" value="Genomic_DNA"/>
</dbReference>
<feature type="region of interest" description="Disordered" evidence="1">
    <location>
        <begin position="1"/>
        <end position="40"/>
    </location>
</feature>
<keyword evidence="3" id="KW-1185">Reference proteome</keyword>
<name>A0A834IPB1_RHYFE</name>
<evidence type="ECO:0000256" key="1">
    <source>
        <dbReference type="SAM" id="MobiDB-lite"/>
    </source>
</evidence>
<protein>
    <submittedName>
        <fullName evidence="2">Uncharacterized protein</fullName>
    </submittedName>
</protein>
<accession>A0A834IPB1</accession>
<evidence type="ECO:0000313" key="3">
    <source>
        <dbReference type="Proteomes" id="UP000625711"/>
    </source>
</evidence>
<sequence>MQLARIDFRHHRTKDDEETPKIARRRFSSKKNGREKKDFSPLLCRREKRGECSPLKWKFVIVHADKN</sequence>
<comment type="caution">
    <text evidence="2">The sequence shown here is derived from an EMBL/GenBank/DDBJ whole genome shotgun (WGS) entry which is preliminary data.</text>
</comment>
<dbReference type="Proteomes" id="UP000625711">
    <property type="component" value="Unassembled WGS sequence"/>
</dbReference>
<proteinExistence type="predicted"/>